<evidence type="ECO:0000256" key="3">
    <source>
        <dbReference type="ARBA" id="ARBA00023125"/>
    </source>
</evidence>
<name>A0ABN2RIF9_9PSEU</name>
<comment type="caution">
    <text evidence="6">The sequence shown here is derived from an EMBL/GenBank/DDBJ whole genome shotgun (WGS) entry which is preliminary data.</text>
</comment>
<organism evidence="6 7">
    <name type="scientific">Amycolatopsis minnesotensis</name>
    <dbReference type="NCBI Taxonomy" id="337894"/>
    <lineage>
        <taxon>Bacteria</taxon>
        <taxon>Bacillati</taxon>
        <taxon>Actinomycetota</taxon>
        <taxon>Actinomycetes</taxon>
        <taxon>Pseudonocardiales</taxon>
        <taxon>Pseudonocardiaceae</taxon>
        <taxon>Amycolatopsis</taxon>
    </lineage>
</organism>
<keyword evidence="4" id="KW-0804">Transcription</keyword>
<dbReference type="InterPro" id="IPR005119">
    <property type="entry name" value="LysR_subst-bd"/>
</dbReference>
<keyword evidence="7" id="KW-1185">Reference proteome</keyword>
<dbReference type="PROSITE" id="PS50931">
    <property type="entry name" value="HTH_LYSR"/>
    <property type="match status" value="1"/>
</dbReference>
<dbReference type="SUPFAM" id="SSF53850">
    <property type="entry name" value="Periplasmic binding protein-like II"/>
    <property type="match status" value="1"/>
</dbReference>
<gene>
    <name evidence="6" type="ORF">GCM10009754_48650</name>
</gene>
<dbReference type="EMBL" id="BAAANN010000020">
    <property type="protein sequence ID" value="GAA1969477.1"/>
    <property type="molecule type" value="Genomic_DNA"/>
</dbReference>
<dbReference type="Gene3D" id="1.10.10.10">
    <property type="entry name" value="Winged helix-like DNA-binding domain superfamily/Winged helix DNA-binding domain"/>
    <property type="match status" value="1"/>
</dbReference>
<evidence type="ECO:0000256" key="1">
    <source>
        <dbReference type="ARBA" id="ARBA00009437"/>
    </source>
</evidence>
<dbReference type="InterPro" id="IPR036390">
    <property type="entry name" value="WH_DNA-bd_sf"/>
</dbReference>
<keyword evidence="2" id="KW-0805">Transcription regulation</keyword>
<dbReference type="Pfam" id="PF03466">
    <property type="entry name" value="LysR_substrate"/>
    <property type="match status" value="1"/>
</dbReference>
<dbReference type="InterPro" id="IPR000847">
    <property type="entry name" value="LysR_HTH_N"/>
</dbReference>
<dbReference type="InterPro" id="IPR036388">
    <property type="entry name" value="WH-like_DNA-bd_sf"/>
</dbReference>
<dbReference type="PANTHER" id="PTHR30346">
    <property type="entry name" value="TRANSCRIPTIONAL DUAL REGULATOR HCAR-RELATED"/>
    <property type="match status" value="1"/>
</dbReference>
<accession>A0ABN2RIF9</accession>
<protein>
    <submittedName>
        <fullName evidence="6">LysR family transcriptional regulator</fullName>
    </submittedName>
</protein>
<evidence type="ECO:0000259" key="5">
    <source>
        <dbReference type="PROSITE" id="PS50931"/>
    </source>
</evidence>
<evidence type="ECO:0000256" key="2">
    <source>
        <dbReference type="ARBA" id="ARBA00023015"/>
    </source>
</evidence>
<dbReference type="SUPFAM" id="SSF46785">
    <property type="entry name" value="Winged helix' DNA-binding domain"/>
    <property type="match status" value="1"/>
</dbReference>
<reference evidence="6 7" key="1">
    <citation type="journal article" date="2019" name="Int. J. Syst. Evol. Microbiol.">
        <title>The Global Catalogue of Microorganisms (GCM) 10K type strain sequencing project: providing services to taxonomists for standard genome sequencing and annotation.</title>
        <authorList>
            <consortium name="The Broad Institute Genomics Platform"/>
            <consortium name="The Broad Institute Genome Sequencing Center for Infectious Disease"/>
            <person name="Wu L."/>
            <person name="Ma J."/>
        </authorList>
    </citation>
    <scope>NUCLEOTIDE SEQUENCE [LARGE SCALE GENOMIC DNA]</scope>
    <source>
        <strain evidence="6 7">JCM 14545</strain>
    </source>
</reference>
<dbReference type="RefSeq" id="WP_344423124.1">
    <property type="nucleotide sequence ID" value="NZ_BAAANN010000020.1"/>
</dbReference>
<dbReference type="Proteomes" id="UP001501116">
    <property type="component" value="Unassembled WGS sequence"/>
</dbReference>
<proteinExistence type="inferred from homology"/>
<dbReference type="Gene3D" id="3.40.190.10">
    <property type="entry name" value="Periplasmic binding protein-like II"/>
    <property type="match status" value="2"/>
</dbReference>
<dbReference type="PANTHER" id="PTHR30346:SF29">
    <property type="entry name" value="LYSR SUBSTRATE-BINDING"/>
    <property type="match status" value="1"/>
</dbReference>
<feature type="domain" description="HTH lysR-type" evidence="5">
    <location>
        <begin position="2"/>
        <end position="59"/>
    </location>
</feature>
<evidence type="ECO:0000256" key="4">
    <source>
        <dbReference type="ARBA" id="ARBA00023163"/>
    </source>
</evidence>
<keyword evidence="3" id="KW-0238">DNA-binding</keyword>
<sequence>MFRIDRLRALAAVATHGSIARAAETLHLTASGVSQQLAKLDRETGHRLLEPDGRGVRLTHAGRVLANHAHRLLADLAEAEADLAGLDQEVLGPLRIGGVGSAVRTLLPEVLETLLAAHPRLEPSVADGEAVDLMPRLLDGHFDLLLIESWDNLPAPLPEGLRLRTVVTEDALVAIPASHPSAGAGAIALADLAGTPWASCPPGSAPYDALVQAVRAAGAEPEVRYALAEHFTQLAMVQKGLAVALLPAMSCHHGTPGVRFLPSRPALKREIKAAWLVGTPAVRACVTEIETRATNR</sequence>
<evidence type="ECO:0000313" key="6">
    <source>
        <dbReference type="EMBL" id="GAA1969477.1"/>
    </source>
</evidence>
<evidence type="ECO:0000313" key="7">
    <source>
        <dbReference type="Proteomes" id="UP001501116"/>
    </source>
</evidence>
<dbReference type="Pfam" id="PF00126">
    <property type="entry name" value="HTH_1"/>
    <property type="match status" value="1"/>
</dbReference>
<comment type="similarity">
    <text evidence="1">Belongs to the LysR transcriptional regulatory family.</text>
</comment>